<evidence type="ECO:0000313" key="1">
    <source>
        <dbReference type="EMBL" id="QDY64917.1"/>
    </source>
</evidence>
<reference evidence="1 2" key="1">
    <citation type="submission" date="2019-07" db="EMBL/GenBank/DDBJ databases">
        <title>Complete Genome Sequence of drought tolerant Plant Growth-Promoting Rhizobacterium Glutamicibacter halophytocola DR408.</title>
        <authorList>
            <person name="Nishu S.D."/>
            <person name="Lee T.K."/>
        </authorList>
    </citation>
    <scope>NUCLEOTIDE SEQUENCE [LARGE SCALE GENOMIC DNA]</scope>
    <source>
        <strain evidence="1 2">DR408</strain>
    </source>
</reference>
<proteinExistence type="predicted"/>
<name>A0ABX5Y5J8_9MICC</name>
<sequence length="125" mass="14244">MAFIRYQSRTANARGVYPGIFALANVLGHDGKYSAEEHAMWRAGNDWYNAAYPNPSDLQPEIYDHQSNPGAVAWFKDSAWHLLERVEPHLRLLDAHQVPWQKLESEDPGTVIYEDEVQVVVVPRG</sequence>
<dbReference type="EMBL" id="CP042260">
    <property type="protein sequence ID" value="QDY64917.1"/>
    <property type="molecule type" value="Genomic_DNA"/>
</dbReference>
<dbReference type="Proteomes" id="UP000320717">
    <property type="component" value="Chromosome"/>
</dbReference>
<gene>
    <name evidence="1" type="ORF">FQA45_00525</name>
</gene>
<organism evidence="1 2">
    <name type="scientific">Glutamicibacter halophytocola</name>
    <dbReference type="NCBI Taxonomy" id="1933880"/>
    <lineage>
        <taxon>Bacteria</taxon>
        <taxon>Bacillati</taxon>
        <taxon>Actinomycetota</taxon>
        <taxon>Actinomycetes</taxon>
        <taxon>Micrococcales</taxon>
        <taxon>Micrococcaceae</taxon>
        <taxon>Glutamicibacter</taxon>
    </lineage>
</organism>
<accession>A0ABX5Y5J8</accession>
<evidence type="ECO:0000313" key="2">
    <source>
        <dbReference type="Proteomes" id="UP000320717"/>
    </source>
</evidence>
<dbReference type="RefSeq" id="WP_146274855.1">
    <property type="nucleotide sequence ID" value="NZ_CP042260.1"/>
</dbReference>
<keyword evidence="2" id="KW-1185">Reference proteome</keyword>
<protein>
    <submittedName>
        <fullName evidence="1">Uncharacterized protein</fullName>
    </submittedName>
</protein>